<gene>
    <name evidence="1" type="ORF">FFU37_18280</name>
</gene>
<dbReference type="EMBL" id="CP040559">
    <property type="protein sequence ID" value="QCU76417.1"/>
    <property type="molecule type" value="Genomic_DNA"/>
</dbReference>
<dbReference type="KEGG" id="pdv:FFU37_18280"/>
<dbReference type="RefSeq" id="WP_138490233.1">
    <property type="nucleotide sequence ID" value="NZ_CP040559.1"/>
</dbReference>
<dbReference type="AlphaFoldDB" id="A0A4P9J637"/>
<dbReference type="GeneID" id="88777619"/>
<evidence type="ECO:0000313" key="2">
    <source>
        <dbReference type="Proteomes" id="UP000310065"/>
    </source>
</evidence>
<accession>A0A4P9J637</accession>
<proteinExistence type="predicted"/>
<name>A0A4P9J637_9GAMM</name>
<sequence>MAGKNKSIAAVACQALGIDRNLLPERLRSRLNYYVKDKNLKAKLLDEEDIKSESVDYVPKPIKAGNHVFIRNLVILDTLFEDKKLVVNWLNGEKINTESFDQFTKEWKAKKLLFQALDKRISDLRLFLTDENIDWSQDQIPYPFNEGQYSSLEMIADSIEFDAQSSPYDLALKAVIEGEFGVLGKLITNNPDAFISEQGQWLVTLYNTKKAEYEEYSLLLNKY</sequence>
<evidence type="ECO:0000313" key="1">
    <source>
        <dbReference type="EMBL" id="QCU76417.1"/>
    </source>
</evidence>
<protein>
    <submittedName>
        <fullName evidence="1">Uncharacterized protein</fullName>
    </submittedName>
</protein>
<dbReference type="Proteomes" id="UP000310065">
    <property type="component" value="Chromosome S1"/>
</dbReference>
<reference evidence="1 2" key="1">
    <citation type="submission" date="2019-05" db="EMBL/GenBank/DDBJ databases">
        <title>Complete genome sequence of Pseudoalteromonas sp. 16-SW-7(T) isolated from the Okhotsk Sea, Russia.</title>
        <authorList>
            <person name="Nguyen T.H."/>
            <person name="Nedashkovskaya O.I."/>
            <person name="Kim S.-G."/>
        </authorList>
    </citation>
    <scope>NUCLEOTIDE SEQUENCE [LARGE SCALE GENOMIC DNA]</scope>
    <source>
        <strain evidence="1 2">16-SW-7</strain>
    </source>
</reference>
<organism evidence="1 2">
    <name type="scientific">Pseudoalteromonas distincta</name>
    <dbReference type="NCBI Taxonomy" id="77608"/>
    <lineage>
        <taxon>Bacteria</taxon>
        <taxon>Pseudomonadati</taxon>
        <taxon>Pseudomonadota</taxon>
        <taxon>Gammaproteobacteria</taxon>
        <taxon>Alteromonadales</taxon>
        <taxon>Pseudoalteromonadaceae</taxon>
        <taxon>Pseudoalteromonas</taxon>
    </lineage>
</organism>